<dbReference type="GO" id="GO:0035091">
    <property type="term" value="F:phosphatidylinositol binding"/>
    <property type="evidence" value="ECO:0007669"/>
    <property type="project" value="InterPro"/>
</dbReference>
<dbReference type="SUPFAM" id="SSF64268">
    <property type="entry name" value="PX domain"/>
    <property type="match status" value="1"/>
</dbReference>
<feature type="region of interest" description="Disordered" evidence="2">
    <location>
        <begin position="974"/>
        <end position="1053"/>
    </location>
</feature>
<feature type="region of interest" description="Disordered" evidence="2">
    <location>
        <begin position="802"/>
        <end position="823"/>
    </location>
</feature>
<feature type="region of interest" description="Disordered" evidence="2">
    <location>
        <begin position="230"/>
        <end position="258"/>
    </location>
</feature>
<comment type="caution">
    <text evidence="3">The sequence shown here is derived from an EMBL/GenBank/DDBJ whole genome shotgun (WGS) entry which is preliminary data.</text>
</comment>
<dbReference type="Gene3D" id="3.30.1520.10">
    <property type="entry name" value="Phox-like domain"/>
    <property type="match status" value="1"/>
</dbReference>
<dbReference type="AlphaFoldDB" id="A0A9W8G1F8"/>
<feature type="compositionally biased region" description="Low complexity" evidence="2">
    <location>
        <begin position="802"/>
        <end position="816"/>
    </location>
</feature>
<dbReference type="Gene3D" id="1.20.1270.60">
    <property type="entry name" value="Arfaptin homology (AH) domain/BAR domain"/>
    <property type="match status" value="1"/>
</dbReference>
<dbReference type="InterPro" id="IPR027267">
    <property type="entry name" value="AH/BAR_dom_sf"/>
</dbReference>
<sequence length="1053" mass="115838">MSYIEVSNDSKNRLAAKEVLRTIKQIDPRLRDNILGRLYCNLYEGSEVVSAAANGLKSTDCKINEFKTYYIPGGYYAAAWLKDLGVYSIRTSHPVALKYSKRNGNDDNLEEATKGLEGLLILSDDEINWESRKLGAIYGFSTLFVASLFGSKVLSLSSKMNFFSSVVFRAQPKQDSIVFSLYIEQLTQPRTNGSDTAKNNNNSNSSSSPLTSPLSDFDIADYSLSSVPVPVSSTNGQPVKDTGLRSPPVSTANTSSTETTRICRTVDRTWGQCEWLHSKIQTTFRLQALPPFTECPSSKQALADPLYVERYRVRIERWLNRLGARDDICQSASFDRFISNKLDETGRASGSKNPFSSLLMTLFGSGTIGSDRGFKVYTPIGEISEYDEDEEERRREYISNTEEAARELASAISNVHVQEESLGKAIVKVAQTIEKAYNPDLLQITPYDKPQLREATSLDSADVTSIIAAATSAFSVKNIEHQRLQVSLALLHNSAEAHYWATKELGVWQDMNLADVITEYCCLMVEGVKDVMDHSTQTLVMYEKTVQRHQQTEQRANSLRVQYPSDTPTVKSANELEAEAEREMDLAHQEYVDACDMATSELIRYERERAHGIVKALENVATVELDAAKARCQELHAMMRRIRSAQLVKDPPHPRTNIGPLLWQAAGAPHRHSHSHSHGDYTKYLVTPGSSLASSSTSANTYRHSSSMANMMRDAKGSGGALIIGDQRRSAHSIDSIHSANIRRAHTLDNGEFAEWSNDSQGVSSGPDDGRARNHSVFSEIDEEYFDYPLSASVAMFSAQTTPAASSSTSTRGSGSVDRTQQRQRWNGRISAMPFQGYDPDADTEVRLDVSQDRLSEIAVEAEMKAELVRSGMLTARQLTHKKSAPGVFTSNHSSSIHRAMTLPNMDAMSVPPVLPAFRSQELSRFARGKNIQTLSLRHSSSYTGLPKAASQGLVSPSEYLQYSRQTLLQQSTLISSKPYKGRHGGSKSMSGRPGNTFSNRSAVGLRSGAGSSSSGSSGSGNSSGNNNNVAAAAPQQQRIGRDYKGKARAFAT</sequence>
<dbReference type="OrthoDB" id="5227681at2759"/>
<feature type="compositionally biased region" description="Low complexity" evidence="2">
    <location>
        <begin position="1009"/>
        <end position="1034"/>
    </location>
</feature>
<feature type="compositionally biased region" description="Low complexity" evidence="2">
    <location>
        <begin position="199"/>
        <end position="208"/>
    </location>
</feature>
<organism evidence="3 4">
    <name type="scientific">Coemansia spiralis</name>
    <dbReference type="NCBI Taxonomy" id="417178"/>
    <lineage>
        <taxon>Eukaryota</taxon>
        <taxon>Fungi</taxon>
        <taxon>Fungi incertae sedis</taxon>
        <taxon>Zoopagomycota</taxon>
        <taxon>Kickxellomycotina</taxon>
        <taxon>Kickxellomycetes</taxon>
        <taxon>Kickxellales</taxon>
        <taxon>Kickxellaceae</taxon>
        <taxon>Coemansia</taxon>
    </lineage>
</organism>
<evidence type="ECO:0000313" key="4">
    <source>
        <dbReference type="Proteomes" id="UP001151518"/>
    </source>
</evidence>
<dbReference type="CDD" id="cd06093">
    <property type="entry name" value="PX_domain"/>
    <property type="match status" value="1"/>
</dbReference>
<feature type="region of interest" description="Disordered" evidence="2">
    <location>
        <begin position="190"/>
        <end position="211"/>
    </location>
</feature>
<keyword evidence="1" id="KW-0175">Coiled coil</keyword>
<dbReference type="InterPro" id="IPR036871">
    <property type="entry name" value="PX_dom_sf"/>
</dbReference>
<name>A0A9W8G1F8_9FUNG</name>
<evidence type="ECO:0000256" key="1">
    <source>
        <dbReference type="SAM" id="Coils"/>
    </source>
</evidence>
<reference evidence="3" key="1">
    <citation type="submission" date="2022-07" db="EMBL/GenBank/DDBJ databases">
        <title>Phylogenomic reconstructions and comparative analyses of Kickxellomycotina fungi.</title>
        <authorList>
            <person name="Reynolds N.K."/>
            <person name="Stajich J.E."/>
            <person name="Barry K."/>
            <person name="Grigoriev I.V."/>
            <person name="Crous P."/>
            <person name="Smith M.E."/>
        </authorList>
    </citation>
    <scope>NUCLEOTIDE SEQUENCE</scope>
    <source>
        <strain evidence="3">NRRL 3115</strain>
    </source>
</reference>
<evidence type="ECO:0000256" key="2">
    <source>
        <dbReference type="SAM" id="MobiDB-lite"/>
    </source>
</evidence>
<protein>
    <submittedName>
        <fullName evidence="3">Uncharacterized protein</fullName>
    </submittedName>
</protein>
<feature type="compositionally biased region" description="Polar residues" evidence="2">
    <location>
        <begin position="248"/>
        <end position="258"/>
    </location>
</feature>
<dbReference type="Proteomes" id="UP001151518">
    <property type="component" value="Unassembled WGS sequence"/>
</dbReference>
<gene>
    <name evidence="3" type="ORF">GGI25_006377</name>
</gene>
<evidence type="ECO:0000313" key="3">
    <source>
        <dbReference type="EMBL" id="KAJ2668715.1"/>
    </source>
</evidence>
<dbReference type="EMBL" id="JANBTW010000181">
    <property type="protein sequence ID" value="KAJ2668715.1"/>
    <property type="molecule type" value="Genomic_DNA"/>
</dbReference>
<feature type="coiled-coil region" evidence="1">
    <location>
        <begin position="542"/>
        <end position="590"/>
    </location>
</feature>
<feature type="compositionally biased region" description="Polar residues" evidence="2">
    <location>
        <begin position="988"/>
        <end position="1002"/>
    </location>
</feature>
<accession>A0A9W8G1F8</accession>
<proteinExistence type="predicted"/>